<comment type="caution">
    <text evidence="1">The sequence shown here is derived from an EMBL/GenBank/DDBJ whole genome shotgun (WGS) entry which is preliminary data.</text>
</comment>
<sequence>MNISVGMIGGGPGSFIGNAHRMALRYDGRFTLRAAAFSRSAEAGF</sequence>
<dbReference type="AlphaFoldDB" id="A0A0F8ZYE6"/>
<accession>A0A0F8ZYE6</accession>
<name>A0A0F8ZYE6_9ZZZZ</name>
<proteinExistence type="predicted"/>
<evidence type="ECO:0000313" key="1">
    <source>
        <dbReference type="EMBL" id="KKK98972.1"/>
    </source>
</evidence>
<reference evidence="1" key="1">
    <citation type="journal article" date="2015" name="Nature">
        <title>Complex archaea that bridge the gap between prokaryotes and eukaryotes.</title>
        <authorList>
            <person name="Spang A."/>
            <person name="Saw J.H."/>
            <person name="Jorgensen S.L."/>
            <person name="Zaremba-Niedzwiedzka K."/>
            <person name="Martijn J."/>
            <person name="Lind A.E."/>
            <person name="van Eijk R."/>
            <person name="Schleper C."/>
            <person name="Guy L."/>
            <person name="Ettema T.J."/>
        </authorList>
    </citation>
    <scope>NUCLEOTIDE SEQUENCE</scope>
</reference>
<protein>
    <recommendedName>
        <fullName evidence="2">Oxidoreductase</fullName>
    </recommendedName>
</protein>
<gene>
    <name evidence="1" type="ORF">LCGC14_2637380</name>
</gene>
<feature type="non-terminal residue" evidence="1">
    <location>
        <position position="45"/>
    </location>
</feature>
<dbReference type="EMBL" id="LAZR01045390">
    <property type="protein sequence ID" value="KKK98972.1"/>
    <property type="molecule type" value="Genomic_DNA"/>
</dbReference>
<organism evidence="1">
    <name type="scientific">marine sediment metagenome</name>
    <dbReference type="NCBI Taxonomy" id="412755"/>
    <lineage>
        <taxon>unclassified sequences</taxon>
        <taxon>metagenomes</taxon>
        <taxon>ecological metagenomes</taxon>
    </lineage>
</organism>
<evidence type="ECO:0008006" key="2">
    <source>
        <dbReference type="Google" id="ProtNLM"/>
    </source>
</evidence>